<dbReference type="InterPro" id="IPR000572">
    <property type="entry name" value="OxRdtase_Mopterin-bd_dom"/>
</dbReference>
<dbReference type="InterPro" id="IPR008335">
    <property type="entry name" value="Mopterin_OxRdtase_euk"/>
</dbReference>
<dbReference type="PANTHER" id="PTHR43032:SF2">
    <property type="entry name" value="BLL0505 PROTEIN"/>
    <property type="match status" value="1"/>
</dbReference>
<dbReference type="Pfam" id="PF00174">
    <property type="entry name" value="Oxidored_molyb"/>
    <property type="match status" value="1"/>
</dbReference>
<dbReference type="OrthoDB" id="5241952at2"/>
<dbReference type="Proteomes" id="UP000199251">
    <property type="component" value="Unassembled WGS sequence"/>
</dbReference>
<evidence type="ECO:0000313" key="5">
    <source>
        <dbReference type="Proteomes" id="UP000199251"/>
    </source>
</evidence>
<feature type="transmembrane region" description="Helical" evidence="2">
    <location>
        <begin position="237"/>
        <end position="260"/>
    </location>
</feature>
<organism evidence="4 5">
    <name type="scientific">Mycobacterium lentiflavum</name>
    <dbReference type="NCBI Taxonomy" id="141349"/>
    <lineage>
        <taxon>Bacteria</taxon>
        <taxon>Bacillati</taxon>
        <taxon>Actinomycetota</taxon>
        <taxon>Actinomycetes</taxon>
        <taxon>Mycobacteriales</taxon>
        <taxon>Mycobacteriaceae</taxon>
        <taxon>Mycobacterium</taxon>
        <taxon>Mycobacterium simiae complex</taxon>
    </lineage>
</organism>
<evidence type="ECO:0000256" key="1">
    <source>
        <dbReference type="SAM" id="MobiDB-lite"/>
    </source>
</evidence>
<dbReference type="GO" id="GO:0016491">
    <property type="term" value="F:oxidoreductase activity"/>
    <property type="evidence" value="ECO:0007669"/>
    <property type="project" value="InterPro"/>
</dbReference>
<feature type="compositionally biased region" description="Low complexity" evidence="1">
    <location>
        <begin position="27"/>
        <end position="37"/>
    </location>
</feature>
<evidence type="ECO:0000259" key="3">
    <source>
        <dbReference type="Pfam" id="PF00174"/>
    </source>
</evidence>
<feature type="transmembrane region" description="Helical" evidence="2">
    <location>
        <begin position="107"/>
        <end position="134"/>
    </location>
</feature>
<dbReference type="PRINTS" id="PR00407">
    <property type="entry name" value="EUMOPTERIN"/>
</dbReference>
<feature type="region of interest" description="Disordered" evidence="1">
    <location>
        <begin position="1"/>
        <end position="59"/>
    </location>
</feature>
<dbReference type="EMBL" id="CTEE01000001">
    <property type="protein sequence ID" value="CQD20186.1"/>
    <property type="molecule type" value="Genomic_DNA"/>
</dbReference>
<feature type="transmembrane region" description="Helical" evidence="2">
    <location>
        <begin position="170"/>
        <end position="190"/>
    </location>
</feature>
<evidence type="ECO:0000256" key="2">
    <source>
        <dbReference type="SAM" id="Phobius"/>
    </source>
</evidence>
<keyword evidence="2" id="KW-1133">Transmembrane helix</keyword>
<protein>
    <submittedName>
        <fullName evidence="4">Sulfite oxidase-like oxidoreductase</fullName>
    </submittedName>
</protein>
<dbReference type="Gene3D" id="3.90.420.10">
    <property type="entry name" value="Oxidoreductase, molybdopterin-binding domain"/>
    <property type="match status" value="1"/>
</dbReference>
<dbReference type="SUPFAM" id="SSF56524">
    <property type="entry name" value="Oxidoreductase molybdopterin-binding domain"/>
    <property type="match status" value="1"/>
</dbReference>
<proteinExistence type="predicted"/>
<dbReference type="AlphaFoldDB" id="A0A0E4CQ92"/>
<gene>
    <name evidence="4" type="ORF">BN1232_04825</name>
</gene>
<feature type="transmembrane region" description="Helical" evidence="2">
    <location>
        <begin position="211"/>
        <end position="231"/>
    </location>
</feature>
<keyword evidence="2" id="KW-0812">Transmembrane</keyword>
<accession>A0A0E4CQ92</accession>
<keyword evidence="2" id="KW-0472">Membrane</keyword>
<dbReference type="PANTHER" id="PTHR43032">
    <property type="entry name" value="PROTEIN-METHIONINE-SULFOXIDE REDUCTASE"/>
    <property type="match status" value="1"/>
</dbReference>
<evidence type="ECO:0000313" key="4">
    <source>
        <dbReference type="EMBL" id="CQD20186.1"/>
    </source>
</evidence>
<reference evidence="4 5" key="1">
    <citation type="submission" date="2015-03" db="EMBL/GenBank/DDBJ databases">
        <authorList>
            <person name="Urmite Genomes"/>
        </authorList>
    </citation>
    <scope>NUCLEOTIDE SEQUENCE [LARGE SCALE GENOMIC DNA]</scope>
    <source>
        <strain evidence="4 5">CSUR P1491</strain>
    </source>
</reference>
<feature type="domain" description="Oxidoreductase molybdopterin-binding" evidence="3">
    <location>
        <begin position="370"/>
        <end position="503"/>
    </location>
</feature>
<dbReference type="STRING" id="141349.BN1232_04825"/>
<dbReference type="InterPro" id="IPR036374">
    <property type="entry name" value="OxRdtase_Mopterin-bd_sf"/>
</dbReference>
<name>A0A0E4CQ92_MYCLN</name>
<sequence>MTSSIPSADEPSPASRPVQPEPDDATVDPVAAADVPVPVGPSSDQLPEVETPVPGGTSHGAVAEADSSLAGPGAGYGFPAALWRALDDHPPPGLSRIRWRSPLRGPWLTSVFGATLLVVLPIVIVTGLLSYMAYGPKYGQAIPFDVGWLKLPSFDWPSSPSWLYRLSQGLHVGLGLVMIPVVLAKLWSVIPRLFAWPPSRSLAQVLERVTLLMVVGGILFEIVTGVLNIQYDYIFGFSFYTAHYFGAWVFIAGFVCHVCLKLPTMVRSLRSRSLRSVFGTSVADTVPEPLDPGGLVAPDPDPPTLSRRGVLAVVGGGSLLVGVLTAGQTLGGFTRSAALLLPRGRSYGKGPNDFQINRTAVAAGIDASVAGEQWRLHLLGGPEQVTLDRAALDAMPHHTVELPIACVEGWSTTQTWSGVRLSDLAAAAGTPHPASAVVSSLERFGAFNRAILQSNQILNPDSLLAFQVNGADLSLDHGYPARIIVPALPGVHCTKWVSAIEFRGT</sequence>
<dbReference type="CDD" id="cd00321">
    <property type="entry name" value="SO_family_Moco"/>
    <property type="match status" value="1"/>
</dbReference>